<organism evidence="2 3">
    <name type="scientific">Periophthalmus magnuspinnatus</name>
    <dbReference type="NCBI Taxonomy" id="409849"/>
    <lineage>
        <taxon>Eukaryota</taxon>
        <taxon>Metazoa</taxon>
        <taxon>Chordata</taxon>
        <taxon>Craniata</taxon>
        <taxon>Vertebrata</taxon>
        <taxon>Euteleostomi</taxon>
        <taxon>Actinopterygii</taxon>
        <taxon>Neopterygii</taxon>
        <taxon>Teleostei</taxon>
        <taxon>Neoteleostei</taxon>
        <taxon>Acanthomorphata</taxon>
        <taxon>Gobiaria</taxon>
        <taxon>Gobiiformes</taxon>
        <taxon>Gobioidei</taxon>
        <taxon>Gobiidae</taxon>
        <taxon>Oxudercinae</taxon>
        <taxon>Periophthalmus</taxon>
    </lineage>
</organism>
<evidence type="ECO:0000313" key="3">
    <source>
        <dbReference type="Proteomes" id="UP000261520"/>
    </source>
</evidence>
<dbReference type="SUPFAM" id="SSF56436">
    <property type="entry name" value="C-type lectin-like"/>
    <property type="match status" value="2"/>
</dbReference>
<sequence length="173" mass="20470">NCNTTRSSTRWMWSGGQEMLLTKGFWAPGEPNDWSNGEDHVAIRHDYYNYLWVDAPQYFGLAFLCYKVHAIRTRMTWYDALQYCRQNHQDLVSVASETEMMLIKHELSKELSSYNVWTGLQYLVDSWQWMDGQPFSYESWGPDPKPTYTLLNVTKLVGWNALNCNRKLHFLCY</sequence>
<dbReference type="SMART" id="SM00034">
    <property type="entry name" value="CLECT"/>
    <property type="match status" value="1"/>
</dbReference>
<dbReference type="PANTHER" id="PTHR45784:SF5">
    <property type="entry name" value="C-TYPE LECTIN DOMAIN FAMILY 20 MEMBER A-RELATED"/>
    <property type="match status" value="1"/>
</dbReference>
<accession>A0A3B4AD00</accession>
<dbReference type="PROSITE" id="PS50041">
    <property type="entry name" value="C_TYPE_LECTIN_2"/>
    <property type="match status" value="1"/>
</dbReference>
<feature type="domain" description="C-type lectin" evidence="1">
    <location>
        <begin position="61"/>
        <end position="173"/>
    </location>
</feature>
<evidence type="ECO:0000313" key="2">
    <source>
        <dbReference type="Ensembl" id="ENSPMGP00000014381.1"/>
    </source>
</evidence>
<dbReference type="InterPro" id="IPR001304">
    <property type="entry name" value="C-type_lectin-like"/>
</dbReference>
<dbReference type="CDD" id="cd00037">
    <property type="entry name" value="CLECT"/>
    <property type="match status" value="1"/>
</dbReference>
<dbReference type="Proteomes" id="UP000261520">
    <property type="component" value="Unplaced"/>
</dbReference>
<dbReference type="InterPro" id="IPR016186">
    <property type="entry name" value="C-type_lectin-like/link_sf"/>
</dbReference>
<dbReference type="Ensembl" id="ENSPMGT00000015345.1">
    <property type="protein sequence ID" value="ENSPMGP00000014381.1"/>
    <property type="gene ID" value="ENSPMGG00000011788.1"/>
</dbReference>
<dbReference type="PANTHER" id="PTHR45784">
    <property type="entry name" value="C-TYPE LECTIN DOMAIN FAMILY 20 MEMBER A-RELATED"/>
    <property type="match status" value="1"/>
</dbReference>
<reference evidence="2" key="1">
    <citation type="submission" date="2025-08" db="UniProtKB">
        <authorList>
            <consortium name="Ensembl"/>
        </authorList>
    </citation>
    <scope>IDENTIFICATION</scope>
</reference>
<reference evidence="2" key="2">
    <citation type="submission" date="2025-09" db="UniProtKB">
        <authorList>
            <consortium name="Ensembl"/>
        </authorList>
    </citation>
    <scope>IDENTIFICATION</scope>
</reference>
<keyword evidence="3" id="KW-1185">Reference proteome</keyword>
<evidence type="ECO:0000259" key="1">
    <source>
        <dbReference type="PROSITE" id="PS50041"/>
    </source>
</evidence>
<dbReference type="Gene3D" id="3.10.100.10">
    <property type="entry name" value="Mannose-Binding Protein A, subunit A"/>
    <property type="match status" value="2"/>
</dbReference>
<name>A0A3B4AD00_9GOBI</name>
<dbReference type="STRING" id="409849.ENSPMGP00000014381"/>
<dbReference type="AlphaFoldDB" id="A0A3B4AD00"/>
<proteinExistence type="predicted"/>
<dbReference type="Pfam" id="PF00059">
    <property type="entry name" value="Lectin_C"/>
    <property type="match status" value="1"/>
</dbReference>
<protein>
    <recommendedName>
        <fullName evidence="1">C-type lectin domain-containing protein</fullName>
    </recommendedName>
</protein>
<dbReference type="InterPro" id="IPR016187">
    <property type="entry name" value="CTDL_fold"/>
</dbReference>